<keyword evidence="5" id="KW-1185">Reference proteome</keyword>
<dbReference type="PANTHER" id="PTHR23189">
    <property type="entry name" value="RNA RECOGNITION MOTIF-CONTAINING"/>
    <property type="match status" value="1"/>
</dbReference>
<dbReference type="Gene3D" id="3.30.70.330">
    <property type="match status" value="1"/>
</dbReference>
<dbReference type="Proteomes" id="UP001358614">
    <property type="component" value="Chromosome 3"/>
</dbReference>
<organism evidence="4 5">
    <name type="scientific">Kwoniella europaea PYCC6329</name>
    <dbReference type="NCBI Taxonomy" id="1423913"/>
    <lineage>
        <taxon>Eukaryota</taxon>
        <taxon>Fungi</taxon>
        <taxon>Dikarya</taxon>
        <taxon>Basidiomycota</taxon>
        <taxon>Agaricomycotina</taxon>
        <taxon>Tremellomycetes</taxon>
        <taxon>Tremellales</taxon>
        <taxon>Cryptococcaceae</taxon>
        <taxon>Kwoniella</taxon>
    </lineage>
</organism>
<reference evidence="4 5" key="1">
    <citation type="submission" date="2024-01" db="EMBL/GenBank/DDBJ databases">
        <title>Comparative genomics of Cryptococcus and Kwoniella reveals pathogenesis evolution and contrasting modes of karyotype evolution via chromosome fusion or intercentromeric recombination.</title>
        <authorList>
            <person name="Coelho M.A."/>
            <person name="David-Palma M."/>
            <person name="Shea T."/>
            <person name="Bowers K."/>
            <person name="McGinley-Smith S."/>
            <person name="Mohammad A.W."/>
            <person name="Gnirke A."/>
            <person name="Yurkov A.M."/>
            <person name="Nowrousian M."/>
            <person name="Sun S."/>
            <person name="Cuomo C.A."/>
            <person name="Heitman J."/>
        </authorList>
    </citation>
    <scope>NUCLEOTIDE SEQUENCE [LARGE SCALE GENOMIC DNA]</scope>
    <source>
        <strain evidence="4 5">PYCC6329</strain>
    </source>
</reference>
<dbReference type="InterPro" id="IPR012677">
    <property type="entry name" value="Nucleotide-bd_a/b_plait_sf"/>
</dbReference>
<name>A0AAX4KXW4_9TREE</name>
<feature type="compositionally biased region" description="Basic and acidic residues" evidence="2">
    <location>
        <begin position="84"/>
        <end position="94"/>
    </location>
</feature>
<dbReference type="GO" id="GO:0003723">
    <property type="term" value="F:RNA binding"/>
    <property type="evidence" value="ECO:0007669"/>
    <property type="project" value="UniProtKB-KW"/>
</dbReference>
<evidence type="ECO:0000256" key="2">
    <source>
        <dbReference type="SAM" id="MobiDB-lite"/>
    </source>
</evidence>
<accession>A0AAX4KXW4</accession>
<keyword evidence="1" id="KW-0694">RNA-binding</keyword>
<evidence type="ECO:0000313" key="5">
    <source>
        <dbReference type="Proteomes" id="UP001358614"/>
    </source>
</evidence>
<dbReference type="AlphaFoldDB" id="A0AAX4KXW4"/>
<evidence type="ECO:0000313" key="4">
    <source>
        <dbReference type="EMBL" id="WWD10238.1"/>
    </source>
</evidence>
<dbReference type="InterPro" id="IPR007201">
    <property type="entry name" value="Mei2-like_Rrm_C"/>
</dbReference>
<feature type="compositionally biased region" description="Polar residues" evidence="2">
    <location>
        <begin position="1"/>
        <end position="48"/>
    </location>
</feature>
<feature type="compositionally biased region" description="Basic and acidic residues" evidence="2">
    <location>
        <begin position="150"/>
        <end position="161"/>
    </location>
</feature>
<dbReference type="GeneID" id="91107173"/>
<feature type="compositionally biased region" description="Polar residues" evidence="2">
    <location>
        <begin position="163"/>
        <end position="186"/>
    </location>
</feature>
<feature type="region of interest" description="Disordered" evidence="2">
    <location>
        <begin position="1"/>
        <end position="110"/>
    </location>
</feature>
<dbReference type="InterPro" id="IPR035979">
    <property type="entry name" value="RBD_domain_sf"/>
</dbReference>
<dbReference type="SUPFAM" id="SSF54928">
    <property type="entry name" value="RNA-binding domain, RBD"/>
    <property type="match status" value="1"/>
</dbReference>
<dbReference type="KEGG" id="ker:91107173"/>
<sequence length="746" mass="81781">MTTIPFTPSASPTHHQPGSSPSTSNLNKELPSTPTKAHTAKSQTLSPSKNKKQSPILVRIPTPTSPTLEAGKKTVHKMAQAGQGDKEKEDEDGKSLLNPHSSSFEPKAISETFISKMRDLSFADQGSSSRYTKNVPEIEGPSTPKKKKEVPHFETPRRPIRAETTTATPSLSYTPFAPSTGQSSRLPVTPTPATPIRREGEYISKEKNKEEQPFSGLIEEHPDEIGRYLLIQQIPRDTTEDEIKNLVQSNCNFKAIVIKHLKAKGLVLVAFYDPREAAKLYNLLHSSSVRFKPDGPITQLHCMKTDLHVVQSITGRSSGWEAIWENSPSVVKVEIAGGVGVSVDVMKKTLSMFGELQRLDEIGHTGRCFIAEYFDARHAAQAVSLLDGQKAQQALISVSYLHSTANPALATANSSKYTLGSAAYFPGRLGPGGSSTRSQSDSIASSDVFGYTTSTEASSPIHTPRTAPFSRISSDSDVFNSRKPSSIYSTASQTRHTSAYSTPQSWTRTSAVGSQSGYETPAHLLALSRRLHEPGTVEGLINNADIEARARQGQGIGGHWNANDRKAIPAHNRVFPERILSGLDPRTTVMIKDVPNKLSRQELVNILEEVVPGEYDFVYLRFDFKNCCNALYRFIEAKVGKKWNMFSSEKVLQVSYADIQGKAALINKFKNSAVMGVIEAWRPQIFYSSGRMKGKPEPFPDSDNLAVRSRSAAAQLAGFSTGSNYSYGYDDQYYDYSSPQGSTYGV</sequence>
<feature type="domain" description="Mei2-like C-terminal RNA recognition motif" evidence="3">
    <location>
        <begin position="586"/>
        <end position="670"/>
    </location>
</feature>
<feature type="region of interest" description="Disordered" evidence="2">
    <location>
        <begin position="123"/>
        <end position="213"/>
    </location>
</feature>
<feature type="region of interest" description="Disordered" evidence="2">
    <location>
        <begin position="454"/>
        <end position="514"/>
    </location>
</feature>
<feature type="compositionally biased region" description="Polar residues" evidence="2">
    <location>
        <begin position="471"/>
        <end position="514"/>
    </location>
</feature>
<proteinExistence type="predicted"/>
<dbReference type="EMBL" id="CP144091">
    <property type="protein sequence ID" value="WWD10238.1"/>
    <property type="molecule type" value="Genomic_DNA"/>
</dbReference>
<protein>
    <recommendedName>
        <fullName evidence="3">Mei2-like C-terminal RNA recognition motif domain-containing protein</fullName>
    </recommendedName>
</protein>
<feature type="compositionally biased region" description="Basic and acidic residues" evidence="2">
    <location>
        <begin position="196"/>
        <end position="213"/>
    </location>
</feature>
<evidence type="ECO:0000256" key="1">
    <source>
        <dbReference type="ARBA" id="ARBA00022884"/>
    </source>
</evidence>
<dbReference type="RefSeq" id="XP_066088205.1">
    <property type="nucleotide sequence ID" value="XM_066232108.1"/>
</dbReference>
<dbReference type="Pfam" id="PF04059">
    <property type="entry name" value="RRM_2"/>
    <property type="match status" value="1"/>
</dbReference>
<evidence type="ECO:0000259" key="3">
    <source>
        <dbReference type="Pfam" id="PF04059"/>
    </source>
</evidence>
<gene>
    <name evidence="4" type="ORF">V865_008372</name>
</gene>